<gene>
    <name evidence="2" type="ORF">DHEL01_v207638</name>
</gene>
<feature type="region of interest" description="Disordered" evidence="1">
    <location>
        <begin position="80"/>
        <end position="101"/>
    </location>
</feature>
<dbReference type="AlphaFoldDB" id="A0A2P5HUQ3"/>
<comment type="caution">
    <text evidence="2">The sequence shown here is derived from an EMBL/GenBank/DDBJ whole genome shotgun (WGS) entry which is preliminary data.</text>
</comment>
<evidence type="ECO:0000313" key="3">
    <source>
        <dbReference type="Proteomes" id="UP000094444"/>
    </source>
</evidence>
<evidence type="ECO:0000313" key="2">
    <source>
        <dbReference type="EMBL" id="POS73971.1"/>
    </source>
</evidence>
<proteinExistence type="predicted"/>
<feature type="compositionally biased region" description="Polar residues" evidence="1">
    <location>
        <begin position="88"/>
        <end position="101"/>
    </location>
</feature>
<protein>
    <submittedName>
        <fullName evidence="2">Uncharacterized protein</fullName>
    </submittedName>
</protein>
<accession>A0A2P5HUQ3</accession>
<feature type="region of interest" description="Disordered" evidence="1">
    <location>
        <begin position="1"/>
        <end position="23"/>
    </location>
</feature>
<dbReference type="InParanoid" id="A0A2P5HUQ3"/>
<dbReference type="Proteomes" id="UP000094444">
    <property type="component" value="Unassembled WGS sequence"/>
</dbReference>
<sequence length="101" mass="11100">MASSSPLPGQLAAQRQQLLQPQQLQHYNVHDYQSAGPGSDALPADMLDPTGHYQFYPFLISVAPEEGPKEMQQWQIGPMGNYGAQYGQPPNSTNHTTDGFK</sequence>
<feature type="region of interest" description="Disordered" evidence="1">
    <location>
        <begin position="28"/>
        <end position="47"/>
    </location>
</feature>
<name>A0A2P5HUQ3_DIAHE</name>
<organism evidence="2 3">
    <name type="scientific">Diaporthe helianthi</name>
    <dbReference type="NCBI Taxonomy" id="158607"/>
    <lineage>
        <taxon>Eukaryota</taxon>
        <taxon>Fungi</taxon>
        <taxon>Dikarya</taxon>
        <taxon>Ascomycota</taxon>
        <taxon>Pezizomycotina</taxon>
        <taxon>Sordariomycetes</taxon>
        <taxon>Sordariomycetidae</taxon>
        <taxon>Diaporthales</taxon>
        <taxon>Diaporthaceae</taxon>
        <taxon>Diaporthe</taxon>
    </lineage>
</organism>
<evidence type="ECO:0000256" key="1">
    <source>
        <dbReference type="SAM" id="MobiDB-lite"/>
    </source>
</evidence>
<dbReference type="EMBL" id="MAVT02000703">
    <property type="protein sequence ID" value="POS73971.1"/>
    <property type="molecule type" value="Genomic_DNA"/>
</dbReference>
<reference evidence="2" key="1">
    <citation type="submission" date="2017-09" db="EMBL/GenBank/DDBJ databases">
        <title>Polyketide synthases of a Diaporthe helianthi virulent isolate.</title>
        <authorList>
            <person name="Baroncelli R."/>
        </authorList>
    </citation>
    <scope>NUCLEOTIDE SEQUENCE [LARGE SCALE GENOMIC DNA]</scope>
    <source>
        <strain evidence="2">7/96</strain>
    </source>
</reference>
<keyword evidence="3" id="KW-1185">Reference proteome</keyword>